<feature type="compositionally biased region" description="Basic and acidic residues" evidence="1">
    <location>
        <begin position="243"/>
        <end position="264"/>
    </location>
</feature>
<evidence type="ECO:0000313" key="4">
    <source>
        <dbReference type="Proteomes" id="UP000185151"/>
    </source>
</evidence>
<dbReference type="Proteomes" id="UP000185151">
    <property type="component" value="Unassembled WGS sequence"/>
</dbReference>
<name>A0A1N6GYC8_9BURK</name>
<feature type="transmembrane region" description="Helical" evidence="2">
    <location>
        <begin position="152"/>
        <end position="171"/>
    </location>
</feature>
<evidence type="ECO:0000256" key="2">
    <source>
        <dbReference type="SAM" id="Phobius"/>
    </source>
</evidence>
<evidence type="ECO:0000313" key="3">
    <source>
        <dbReference type="EMBL" id="SIO12462.1"/>
    </source>
</evidence>
<dbReference type="OrthoDB" id="9079860at2"/>
<keyword evidence="2" id="KW-0472">Membrane</keyword>
<feature type="transmembrane region" description="Helical" evidence="2">
    <location>
        <begin position="6"/>
        <end position="26"/>
    </location>
</feature>
<proteinExistence type="predicted"/>
<keyword evidence="4" id="KW-1185">Reference proteome</keyword>
<keyword evidence="2" id="KW-1133">Transmembrane helix</keyword>
<feature type="transmembrane region" description="Helical" evidence="2">
    <location>
        <begin position="38"/>
        <end position="59"/>
    </location>
</feature>
<feature type="transmembrane region" description="Helical" evidence="2">
    <location>
        <begin position="96"/>
        <end position="113"/>
    </location>
</feature>
<dbReference type="EMBL" id="FSRU01000001">
    <property type="protein sequence ID" value="SIO12462.1"/>
    <property type="molecule type" value="Genomic_DNA"/>
</dbReference>
<feature type="transmembrane region" description="Helical" evidence="2">
    <location>
        <begin position="191"/>
        <end position="212"/>
    </location>
</feature>
<protein>
    <submittedName>
        <fullName evidence="3">Uncharacterized protein</fullName>
    </submittedName>
</protein>
<feature type="region of interest" description="Disordered" evidence="1">
    <location>
        <begin position="232"/>
        <end position="271"/>
    </location>
</feature>
<organism evidence="3 4">
    <name type="scientific">Paraburkholderia phenazinium</name>
    <dbReference type="NCBI Taxonomy" id="60549"/>
    <lineage>
        <taxon>Bacteria</taxon>
        <taxon>Pseudomonadati</taxon>
        <taxon>Pseudomonadota</taxon>
        <taxon>Betaproteobacteria</taxon>
        <taxon>Burkholderiales</taxon>
        <taxon>Burkholderiaceae</taxon>
        <taxon>Paraburkholderia</taxon>
    </lineage>
</organism>
<accession>A0A1N6GYC8</accession>
<sequence length="271" mass="29174">MKFDVATFNSLCLMTFLCSGIVTAALSRILARVAAFRLWSASFFMMSAAAACFGLHSVWPSTLLLIATATLALQARILVWTGTRVLFGESASLRKGFAVTALFCALFSLAHALKAPPVYRAALLTLFFLPCRALTLYEVCRRRRPDLGPARMLVAIASVIASLNAAVPLTLVLLHRGNASLLLGNPQTTSAVYAVVFAGDLLLVIGLIVLALQHLIAEQGMLANLDKGAAQRPNPLNPALRSDPPRESRELPDLPDLADLHERSVPMQRAS</sequence>
<feature type="transmembrane region" description="Helical" evidence="2">
    <location>
        <begin position="65"/>
        <end position="87"/>
    </location>
</feature>
<evidence type="ECO:0000256" key="1">
    <source>
        <dbReference type="SAM" id="MobiDB-lite"/>
    </source>
</evidence>
<keyword evidence="2" id="KW-0812">Transmembrane</keyword>
<feature type="transmembrane region" description="Helical" evidence="2">
    <location>
        <begin position="119"/>
        <end position="140"/>
    </location>
</feature>
<dbReference type="RefSeq" id="WP_074294534.1">
    <property type="nucleotide sequence ID" value="NZ_FSRU01000001.1"/>
</dbReference>
<reference evidence="3 4" key="1">
    <citation type="submission" date="2016-11" db="EMBL/GenBank/DDBJ databases">
        <authorList>
            <person name="Jaros S."/>
            <person name="Januszkiewicz K."/>
            <person name="Wedrychowicz H."/>
        </authorList>
    </citation>
    <scope>NUCLEOTIDE SEQUENCE [LARGE SCALE GENOMIC DNA]</scope>
    <source>
        <strain evidence="3 4">GAS95</strain>
    </source>
</reference>
<dbReference type="AlphaFoldDB" id="A0A1N6GYC8"/>
<gene>
    <name evidence="3" type="ORF">SAMN05444165_1046</name>
</gene>